<dbReference type="Proteomes" id="UP000719412">
    <property type="component" value="Unassembled WGS sequence"/>
</dbReference>
<feature type="transmembrane region" description="Helical" evidence="5">
    <location>
        <begin position="34"/>
        <end position="52"/>
    </location>
</feature>
<accession>A0A8J6LFH6</accession>
<evidence type="ECO:0000313" key="8">
    <source>
        <dbReference type="Proteomes" id="UP000719412"/>
    </source>
</evidence>
<dbReference type="PANTHER" id="PTHR22950">
    <property type="entry name" value="AMINO ACID TRANSPORTER"/>
    <property type="match status" value="1"/>
</dbReference>
<dbReference type="AlphaFoldDB" id="A0A8J6LFH6"/>
<proteinExistence type="predicted"/>
<keyword evidence="4 5" id="KW-0472">Membrane</keyword>
<keyword evidence="2 5" id="KW-0812">Transmembrane</keyword>
<comment type="subcellular location">
    <subcellularLocation>
        <location evidence="1">Membrane</location>
        <topology evidence="1">Multi-pass membrane protein</topology>
    </subcellularLocation>
</comment>
<keyword evidence="3 5" id="KW-1133">Transmembrane helix</keyword>
<gene>
    <name evidence="7" type="ORF">GEV33_005402</name>
</gene>
<dbReference type="EMBL" id="JABDTM020019576">
    <property type="protein sequence ID" value="KAH0817388.1"/>
    <property type="molecule type" value="Genomic_DNA"/>
</dbReference>
<feature type="transmembrane region" description="Helical" evidence="5">
    <location>
        <begin position="178"/>
        <end position="201"/>
    </location>
</feature>
<name>A0A8J6LFH6_TENMO</name>
<comment type="caution">
    <text evidence="7">The sequence shown here is derived from an EMBL/GenBank/DDBJ whole genome shotgun (WGS) entry which is preliminary data.</text>
</comment>
<feature type="transmembrane region" description="Helical" evidence="5">
    <location>
        <begin position="103"/>
        <end position="124"/>
    </location>
</feature>
<reference evidence="7" key="1">
    <citation type="journal article" date="2020" name="J Insects Food Feed">
        <title>The yellow mealworm (Tenebrio molitor) genome: a resource for the emerging insects as food and feed industry.</title>
        <authorList>
            <person name="Eriksson T."/>
            <person name="Andere A."/>
            <person name="Kelstrup H."/>
            <person name="Emery V."/>
            <person name="Picard C."/>
        </authorList>
    </citation>
    <scope>NUCLEOTIDE SEQUENCE</scope>
    <source>
        <strain evidence="7">Stoneville</strain>
        <tissue evidence="7">Whole head</tissue>
    </source>
</reference>
<evidence type="ECO:0000256" key="4">
    <source>
        <dbReference type="ARBA" id="ARBA00023136"/>
    </source>
</evidence>
<evidence type="ECO:0000256" key="3">
    <source>
        <dbReference type="ARBA" id="ARBA00022989"/>
    </source>
</evidence>
<keyword evidence="8" id="KW-1185">Reference proteome</keyword>
<dbReference type="GO" id="GO:0005774">
    <property type="term" value="C:vacuolar membrane"/>
    <property type="evidence" value="ECO:0007669"/>
    <property type="project" value="TreeGrafter"/>
</dbReference>
<evidence type="ECO:0000313" key="7">
    <source>
        <dbReference type="EMBL" id="KAH0817388.1"/>
    </source>
</evidence>
<dbReference type="InterPro" id="IPR013057">
    <property type="entry name" value="AA_transpt_TM"/>
</dbReference>
<evidence type="ECO:0000256" key="2">
    <source>
        <dbReference type="ARBA" id="ARBA00022692"/>
    </source>
</evidence>
<evidence type="ECO:0000259" key="6">
    <source>
        <dbReference type="Pfam" id="PF01490"/>
    </source>
</evidence>
<organism evidence="7 8">
    <name type="scientific">Tenebrio molitor</name>
    <name type="common">Yellow mealworm beetle</name>
    <dbReference type="NCBI Taxonomy" id="7067"/>
    <lineage>
        <taxon>Eukaryota</taxon>
        <taxon>Metazoa</taxon>
        <taxon>Ecdysozoa</taxon>
        <taxon>Arthropoda</taxon>
        <taxon>Hexapoda</taxon>
        <taxon>Insecta</taxon>
        <taxon>Pterygota</taxon>
        <taxon>Neoptera</taxon>
        <taxon>Endopterygota</taxon>
        <taxon>Coleoptera</taxon>
        <taxon>Polyphaga</taxon>
        <taxon>Cucujiformia</taxon>
        <taxon>Tenebrionidae</taxon>
        <taxon>Tenebrio</taxon>
    </lineage>
</organism>
<dbReference type="PANTHER" id="PTHR22950:SF703">
    <property type="entry name" value="AMINO ACID TRANSPORTER TRANSMEMBRANE DOMAIN-CONTAINING PROTEIN"/>
    <property type="match status" value="1"/>
</dbReference>
<dbReference type="Pfam" id="PF01490">
    <property type="entry name" value="Aa_trans"/>
    <property type="match status" value="1"/>
</dbReference>
<feature type="domain" description="Amino acid transporter transmembrane" evidence="6">
    <location>
        <begin position="7"/>
        <end position="271"/>
    </location>
</feature>
<feature type="transmembrane region" description="Helical" evidence="5">
    <location>
        <begin position="59"/>
        <end position="83"/>
    </location>
</feature>
<evidence type="ECO:0000256" key="5">
    <source>
        <dbReference type="SAM" id="Phobius"/>
    </source>
</evidence>
<reference evidence="7" key="2">
    <citation type="submission" date="2021-08" db="EMBL/GenBank/DDBJ databases">
        <authorList>
            <person name="Eriksson T."/>
        </authorList>
    </citation>
    <scope>NUCLEOTIDE SEQUENCE</scope>
    <source>
        <strain evidence="7">Stoneville</strain>
        <tissue evidence="7">Whole head</tissue>
    </source>
</reference>
<feature type="transmembrane region" description="Helical" evidence="5">
    <location>
        <begin position="136"/>
        <end position="158"/>
    </location>
</feature>
<feature type="transmembrane region" description="Helical" evidence="5">
    <location>
        <begin position="237"/>
        <end position="256"/>
    </location>
</feature>
<sequence>MTIFCGGIPNLIVASQNLQLLGLRLSDNAFDVSFCYWIIILGTILCPVLWLGSPKDMKLLCSISVTIVILVFLLVVGCLIFSSMEQAPETDNAFKSQRSLWELIFISYGIISFQYDIHPSILTIQVDMKEKSKLNSAVIGAFTLSLAMFLTVTVTAAIKFGSSVRPSLLETLPTTIPLHFAAFFVALQLCLSSAVSNSALYQHMEDCMEISRGKTTLTLLAVLIAESVPRFDLVMSLIGGTLTGPLVFILPPLFYLKMLSIESKHEKEVTLVNFTKSVYNGDEETSLLTNSDGNRCRKQEQELGKSIEIACCITIVAVSAVCTVVTTYVNVKSAIAFTDFTQPCIYNVSKTLVKS</sequence>
<dbReference type="GO" id="GO:0015179">
    <property type="term" value="F:L-amino acid transmembrane transporter activity"/>
    <property type="evidence" value="ECO:0007669"/>
    <property type="project" value="TreeGrafter"/>
</dbReference>
<feature type="transmembrane region" description="Helical" evidence="5">
    <location>
        <begin position="307"/>
        <end position="329"/>
    </location>
</feature>
<protein>
    <recommendedName>
        <fullName evidence="6">Amino acid transporter transmembrane domain-containing protein</fullName>
    </recommendedName>
</protein>
<evidence type="ECO:0000256" key="1">
    <source>
        <dbReference type="ARBA" id="ARBA00004141"/>
    </source>
</evidence>